<evidence type="ECO:0000313" key="6">
    <source>
        <dbReference type="EMBL" id="KAI6653157.1"/>
    </source>
</evidence>
<dbReference type="Pfam" id="PF02176">
    <property type="entry name" value="zf-TRAF"/>
    <property type="match status" value="2"/>
</dbReference>
<keyword evidence="7" id="KW-1185">Reference proteome</keyword>
<keyword evidence="6" id="KW-0675">Receptor</keyword>
<comment type="caution">
    <text evidence="6">The sequence shown here is derived from an EMBL/GenBank/DDBJ whole genome shotgun (WGS) entry which is preliminary data.</text>
</comment>
<name>A0AAV7JWE9_9METZ</name>
<evidence type="ECO:0000259" key="5">
    <source>
        <dbReference type="PROSITE" id="PS50145"/>
    </source>
</evidence>
<accession>A0AAV7JWE9</accession>
<dbReference type="Gene3D" id="3.30.40.10">
    <property type="entry name" value="Zinc/RING finger domain, C3HC4 (zinc finger)"/>
    <property type="match status" value="4"/>
</dbReference>
<dbReference type="GO" id="GO:0008270">
    <property type="term" value="F:zinc ion binding"/>
    <property type="evidence" value="ECO:0007669"/>
    <property type="project" value="UniProtKB-KW"/>
</dbReference>
<dbReference type="PANTHER" id="PTHR10131">
    <property type="entry name" value="TNF RECEPTOR ASSOCIATED FACTOR"/>
    <property type="match status" value="1"/>
</dbReference>
<dbReference type="PROSITE" id="PS50145">
    <property type="entry name" value="ZF_TRAF"/>
    <property type="match status" value="3"/>
</dbReference>
<organism evidence="6 7">
    <name type="scientific">Oopsacas minuta</name>
    <dbReference type="NCBI Taxonomy" id="111878"/>
    <lineage>
        <taxon>Eukaryota</taxon>
        <taxon>Metazoa</taxon>
        <taxon>Porifera</taxon>
        <taxon>Hexactinellida</taxon>
        <taxon>Hexasterophora</taxon>
        <taxon>Lyssacinosida</taxon>
        <taxon>Leucopsacidae</taxon>
        <taxon>Oopsacas</taxon>
    </lineage>
</organism>
<feature type="domain" description="TRAF-type" evidence="5">
    <location>
        <begin position="50"/>
        <end position="109"/>
    </location>
</feature>
<dbReference type="InterPro" id="IPR013083">
    <property type="entry name" value="Znf_RING/FYVE/PHD"/>
</dbReference>
<evidence type="ECO:0000256" key="4">
    <source>
        <dbReference type="PROSITE-ProRule" id="PRU00207"/>
    </source>
</evidence>
<feature type="non-terminal residue" evidence="6">
    <location>
        <position position="1"/>
    </location>
</feature>
<keyword evidence="3 4" id="KW-0862">Zinc</keyword>
<dbReference type="SUPFAM" id="SSF49599">
    <property type="entry name" value="TRAF domain-like"/>
    <property type="match status" value="1"/>
</dbReference>
<evidence type="ECO:0000256" key="2">
    <source>
        <dbReference type="ARBA" id="ARBA00022771"/>
    </source>
</evidence>
<dbReference type="AlphaFoldDB" id="A0AAV7JWE9"/>
<feature type="domain" description="TRAF-type" evidence="5">
    <location>
        <begin position="194"/>
        <end position="237"/>
    </location>
</feature>
<feature type="zinc finger region" description="TRAF-type" evidence="4">
    <location>
        <begin position="50"/>
        <end position="109"/>
    </location>
</feature>
<feature type="domain" description="TRAF-type" evidence="5">
    <location>
        <begin position="112"/>
        <end position="159"/>
    </location>
</feature>
<gene>
    <name evidence="6" type="ORF">LOD99_11507</name>
</gene>
<sequence length="261" mass="30384">PKQSYNWPHRNEQTIPNTHVRNTVLSLKCSCPLKERGCEWLGTLGECENHLDACSHVHEKCKFGCGIVLQREELKIHMNDKCEYRKYHVGSVQLKCEKGCGTTVDREKMARHLEKDCGRVVEECKLGCGIELPRHELDMHVNEKCVQRMIPCEHCKKDFKACDMSNHMEECLKMALTCELKCGTVMCREDMVHHLEKDCGCVVEKCKLDCGRKLPRDELNMHVNTKCVQRMIPCEYCHIDFKAYDMSNHNKKCKKCHYHVN</sequence>
<evidence type="ECO:0000313" key="7">
    <source>
        <dbReference type="Proteomes" id="UP001165289"/>
    </source>
</evidence>
<feature type="zinc finger region" description="TRAF-type" evidence="4">
    <location>
        <begin position="194"/>
        <end position="237"/>
    </location>
</feature>
<evidence type="ECO:0000256" key="3">
    <source>
        <dbReference type="ARBA" id="ARBA00022833"/>
    </source>
</evidence>
<keyword evidence="1 4" id="KW-0479">Metal-binding</keyword>
<protein>
    <submittedName>
        <fullName evidence="6">TNF receptor-associated factor 4 isoform X1</fullName>
    </submittedName>
</protein>
<dbReference type="InterPro" id="IPR001293">
    <property type="entry name" value="Znf_TRAF"/>
</dbReference>
<dbReference type="PANTHER" id="PTHR10131:SF94">
    <property type="entry name" value="TNF RECEPTOR-ASSOCIATED FACTOR 4"/>
    <property type="match status" value="1"/>
</dbReference>
<proteinExistence type="predicted"/>
<evidence type="ECO:0000256" key="1">
    <source>
        <dbReference type="ARBA" id="ARBA00022723"/>
    </source>
</evidence>
<dbReference type="EMBL" id="JAKMXF010000293">
    <property type="protein sequence ID" value="KAI6653157.1"/>
    <property type="molecule type" value="Genomic_DNA"/>
</dbReference>
<reference evidence="6 7" key="1">
    <citation type="journal article" date="2023" name="BMC Biol.">
        <title>The compact genome of the sponge Oopsacas minuta (Hexactinellida) is lacking key metazoan core genes.</title>
        <authorList>
            <person name="Santini S."/>
            <person name="Schenkelaars Q."/>
            <person name="Jourda C."/>
            <person name="Duchesne M."/>
            <person name="Belahbib H."/>
            <person name="Rocher C."/>
            <person name="Selva M."/>
            <person name="Riesgo A."/>
            <person name="Vervoort M."/>
            <person name="Leys S.P."/>
            <person name="Kodjabachian L."/>
            <person name="Le Bivic A."/>
            <person name="Borchiellini C."/>
            <person name="Claverie J.M."/>
            <person name="Renard E."/>
        </authorList>
    </citation>
    <scope>NUCLEOTIDE SEQUENCE [LARGE SCALE GENOMIC DNA]</scope>
    <source>
        <strain evidence="6">SPO-2</strain>
    </source>
</reference>
<dbReference type="Proteomes" id="UP001165289">
    <property type="component" value="Unassembled WGS sequence"/>
</dbReference>
<feature type="zinc finger region" description="TRAF-type" evidence="4">
    <location>
        <begin position="112"/>
        <end position="159"/>
    </location>
</feature>
<keyword evidence="2 4" id="KW-0863">Zinc-finger</keyword>